<keyword evidence="1" id="KW-1133">Transmembrane helix</keyword>
<dbReference type="AlphaFoldDB" id="A0A135WHH8"/>
<dbReference type="Proteomes" id="UP000070513">
    <property type="component" value="Unassembled WGS sequence"/>
</dbReference>
<comment type="caution">
    <text evidence="2">The sequence shown here is derived from an EMBL/GenBank/DDBJ whole genome shotgun (WGS) entry which is preliminary data.</text>
</comment>
<protein>
    <submittedName>
        <fullName evidence="2">Uncharacterized protein</fullName>
    </submittedName>
</protein>
<dbReference type="RefSeq" id="WP_062647065.1">
    <property type="nucleotide sequence ID" value="NZ_LPUR01000001.1"/>
</dbReference>
<dbReference type="OrthoDB" id="1267464at2"/>
<name>A0A135WHH8_9FLAO</name>
<evidence type="ECO:0000313" key="2">
    <source>
        <dbReference type="EMBL" id="KXH84369.1"/>
    </source>
</evidence>
<keyword evidence="1" id="KW-0812">Transmembrane</keyword>
<keyword evidence="1" id="KW-0472">Membrane</keyword>
<reference evidence="3" key="1">
    <citation type="submission" date="2015-12" db="EMBL/GenBank/DDBJ databases">
        <title>Genome sequence of a biocontrol rhizobacterium Chryseobacterium kwangjuense strain KJ1R5 isolated from pepper (Capsicum annuum L.).</title>
        <authorList>
            <person name="Jeong J.-J."/>
            <person name="Park H."/>
            <person name="Mannaa M."/>
            <person name="Sang M.K."/>
            <person name="Choi I.-G."/>
            <person name="Kim K.D."/>
        </authorList>
    </citation>
    <scope>NUCLEOTIDE SEQUENCE [LARGE SCALE GENOMIC DNA]</scope>
    <source>
        <strain evidence="3">KJ1R5</strain>
    </source>
</reference>
<evidence type="ECO:0000256" key="1">
    <source>
        <dbReference type="SAM" id="Phobius"/>
    </source>
</evidence>
<feature type="transmembrane region" description="Helical" evidence="1">
    <location>
        <begin position="67"/>
        <end position="83"/>
    </location>
</feature>
<sequence length="107" mass="12231">MQHFQFQPFSKNELIEGLKKTFPQYKIQTSFGALQVRTSGFTLTGNVKLNTNPEIGKLSTETCLDSAVLYLIFCFPIGIYMMMKKQKVKQFESEVIAGIKKILTEEK</sequence>
<organism evidence="2 3">
    <name type="scientific">Chryseobacterium kwangjuense</name>
    <dbReference type="NCBI Taxonomy" id="267125"/>
    <lineage>
        <taxon>Bacteria</taxon>
        <taxon>Pseudomonadati</taxon>
        <taxon>Bacteroidota</taxon>
        <taxon>Flavobacteriia</taxon>
        <taxon>Flavobacteriales</taxon>
        <taxon>Weeksellaceae</taxon>
        <taxon>Chryseobacterium group</taxon>
        <taxon>Chryseobacterium</taxon>
    </lineage>
</organism>
<gene>
    <name evidence="2" type="ORF">AU378_01000</name>
</gene>
<proteinExistence type="predicted"/>
<evidence type="ECO:0000313" key="3">
    <source>
        <dbReference type="Proteomes" id="UP000070513"/>
    </source>
</evidence>
<accession>A0A135WHH8</accession>
<reference evidence="2 3" key="2">
    <citation type="journal article" date="2016" name="Genome Announc.">
        <title>Draft Genome Sequence of a Biocontrol Rhizobacterium, Chryseobacterium kwangjuense Strain KJ1R5, Isolated from Pepper (Capsicum annuum).</title>
        <authorList>
            <person name="Jeong J.J."/>
            <person name="Park H."/>
            <person name="Park B.H."/>
            <person name="Mannaa M."/>
            <person name="Sang M.K."/>
            <person name="Choi I.G."/>
            <person name="Kim K.D."/>
        </authorList>
    </citation>
    <scope>NUCLEOTIDE SEQUENCE [LARGE SCALE GENOMIC DNA]</scope>
    <source>
        <strain evidence="2 3">KJ1R5</strain>
    </source>
</reference>
<dbReference type="EMBL" id="LPUR01000001">
    <property type="protein sequence ID" value="KXH84369.1"/>
    <property type="molecule type" value="Genomic_DNA"/>
</dbReference>